<dbReference type="Proteomes" id="UP001501771">
    <property type="component" value="Unassembled WGS sequence"/>
</dbReference>
<sequence length="145" mass="15462">MPGPRGGDDDPGAAQEQGATRAAVRPTREVRDVPRTVVRGRWQVFGLVGAELAWIELVEIIPTDRRFPAPRTEPVLLTAFVPTHRCGAVPESHQVPSCPGAPPAGDDPDQPQHHIQWFDQIDGTTSCDGVSGVLGGPERLSACSS</sequence>
<protein>
    <submittedName>
        <fullName evidence="2">Uncharacterized protein</fullName>
    </submittedName>
</protein>
<dbReference type="EMBL" id="BAAAQR010000004">
    <property type="protein sequence ID" value="GAA2144093.1"/>
    <property type="molecule type" value="Genomic_DNA"/>
</dbReference>
<gene>
    <name evidence="2" type="ORF">GCM10009844_17260</name>
</gene>
<evidence type="ECO:0000256" key="1">
    <source>
        <dbReference type="SAM" id="MobiDB-lite"/>
    </source>
</evidence>
<evidence type="ECO:0000313" key="2">
    <source>
        <dbReference type="EMBL" id="GAA2144093.1"/>
    </source>
</evidence>
<proteinExistence type="predicted"/>
<accession>A0ABN2ZLP9</accession>
<keyword evidence="3" id="KW-1185">Reference proteome</keyword>
<comment type="caution">
    <text evidence="2">The sequence shown here is derived from an EMBL/GenBank/DDBJ whole genome shotgun (WGS) entry which is preliminary data.</text>
</comment>
<organism evidence="2 3">
    <name type="scientific">Nocardioides koreensis</name>
    <dbReference type="NCBI Taxonomy" id="433651"/>
    <lineage>
        <taxon>Bacteria</taxon>
        <taxon>Bacillati</taxon>
        <taxon>Actinomycetota</taxon>
        <taxon>Actinomycetes</taxon>
        <taxon>Propionibacteriales</taxon>
        <taxon>Nocardioidaceae</taxon>
        <taxon>Nocardioides</taxon>
    </lineage>
</organism>
<evidence type="ECO:0000313" key="3">
    <source>
        <dbReference type="Proteomes" id="UP001501771"/>
    </source>
</evidence>
<feature type="region of interest" description="Disordered" evidence="1">
    <location>
        <begin position="1"/>
        <end position="27"/>
    </location>
</feature>
<name>A0ABN2ZLP9_9ACTN</name>
<feature type="region of interest" description="Disordered" evidence="1">
    <location>
        <begin position="90"/>
        <end position="112"/>
    </location>
</feature>
<reference evidence="2 3" key="1">
    <citation type="journal article" date="2019" name="Int. J. Syst. Evol. Microbiol.">
        <title>The Global Catalogue of Microorganisms (GCM) 10K type strain sequencing project: providing services to taxonomists for standard genome sequencing and annotation.</title>
        <authorList>
            <consortium name="The Broad Institute Genomics Platform"/>
            <consortium name="The Broad Institute Genome Sequencing Center for Infectious Disease"/>
            <person name="Wu L."/>
            <person name="Ma J."/>
        </authorList>
    </citation>
    <scope>NUCLEOTIDE SEQUENCE [LARGE SCALE GENOMIC DNA]</scope>
    <source>
        <strain evidence="2 3">JCM 16022</strain>
    </source>
</reference>